<evidence type="ECO:0000313" key="1">
    <source>
        <dbReference type="EMBL" id="SDR42547.1"/>
    </source>
</evidence>
<dbReference type="Gene3D" id="3.40.50.300">
    <property type="entry name" value="P-loop containing nucleotide triphosphate hydrolases"/>
    <property type="match status" value="1"/>
</dbReference>
<dbReference type="Proteomes" id="UP000183487">
    <property type="component" value="Unassembled WGS sequence"/>
</dbReference>
<proteinExistence type="predicted"/>
<name>A0A1H1IXU8_9BURK</name>
<dbReference type="EMBL" id="FNKP01000002">
    <property type="protein sequence ID" value="SDR42547.1"/>
    <property type="molecule type" value="Genomic_DNA"/>
</dbReference>
<keyword evidence="2" id="KW-1185">Reference proteome</keyword>
<dbReference type="InterPro" id="IPR027417">
    <property type="entry name" value="P-loop_NTPase"/>
</dbReference>
<dbReference type="AlphaFoldDB" id="A0A1H1IXU8"/>
<accession>A0A1H1IXU8</accession>
<gene>
    <name evidence="1" type="ORF">SAMN05443245_5857</name>
</gene>
<evidence type="ECO:0000313" key="2">
    <source>
        <dbReference type="Proteomes" id="UP000183487"/>
    </source>
</evidence>
<organism evidence="1 2">
    <name type="scientific">Paraburkholderia fungorum</name>
    <dbReference type="NCBI Taxonomy" id="134537"/>
    <lineage>
        <taxon>Bacteria</taxon>
        <taxon>Pseudomonadati</taxon>
        <taxon>Pseudomonadota</taxon>
        <taxon>Betaproteobacteria</taxon>
        <taxon>Burkholderiales</taxon>
        <taxon>Burkholderiaceae</taxon>
        <taxon>Paraburkholderia</taxon>
    </lineage>
</organism>
<reference evidence="2" key="1">
    <citation type="submission" date="2016-10" db="EMBL/GenBank/DDBJ databases">
        <authorList>
            <person name="Varghese N."/>
        </authorList>
    </citation>
    <scope>NUCLEOTIDE SEQUENCE [LARGE SCALE GENOMIC DNA]</scope>
    <source>
        <strain evidence="2">GAS106B</strain>
    </source>
</reference>
<protein>
    <recommendedName>
        <fullName evidence="3">Terminase</fullName>
    </recommendedName>
</protein>
<evidence type="ECO:0008006" key="3">
    <source>
        <dbReference type="Google" id="ProtNLM"/>
    </source>
</evidence>
<sequence length="424" mass="47482">MQPHAGQLKIYQNRGKSNVLRCGRRFGKTSFFDWLMQCWALNGDKTGIFTPTESTFKESFDKALDTLDPVIHSSNKSDFIIKLRKNRQGKQGVLHFWSLENPRVGRGKEYDHVIIDEASLVPDLERLYQQNIRPLLLRSNGDTWIGGTPLGMTDQDYFWKICTDKTLPQKWTEHYAPCHANPTITAEALKEFEASNHPMVWRQEYLAEFTNWAGVAIFDEEKLLVNGKGVAAPTYCDYVFAVIDSAFKTGSEHDGTGVIFCARNKSIGGPPLTILDWDIVGIDGYLLVDWMPSVFERLNVLARQCGAQVGSAGCWIEDKGSGIVLLQAGREKGWPTHPIEGNITSAGKDGRAVAASRFIHTEQVKITEEAYRLTRDFKNTNKNHLISQVCSYVIGDKGAAKRADDLADCFTYSCLVALGNNDVF</sequence>